<dbReference type="AlphaFoldDB" id="A0A1H0FGU6"/>
<evidence type="ECO:0000256" key="5">
    <source>
        <dbReference type="ARBA" id="ARBA00022840"/>
    </source>
</evidence>
<dbReference type="PROSITE" id="PS00627">
    <property type="entry name" value="GHMP_KINASES_ATP"/>
    <property type="match status" value="1"/>
</dbReference>
<dbReference type="PIRSF" id="PIRSF000530">
    <property type="entry name" value="Galactokinase"/>
    <property type="match status" value="1"/>
</dbReference>
<dbReference type="Proteomes" id="UP000199182">
    <property type="component" value="Unassembled WGS sequence"/>
</dbReference>
<evidence type="ECO:0000256" key="1">
    <source>
        <dbReference type="ARBA" id="ARBA00006566"/>
    </source>
</evidence>
<dbReference type="GO" id="GO:0004335">
    <property type="term" value="F:galactokinase activity"/>
    <property type="evidence" value="ECO:0007669"/>
    <property type="project" value="InterPro"/>
</dbReference>
<dbReference type="SUPFAM" id="SSF55060">
    <property type="entry name" value="GHMP Kinase, C-terminal domain"/>
    <property type="match status" value="1"/>
</dbReference>
<feature type="domain" description="GHMP kinase N-terminal" evidence="6">
    <location>
        <begin position="128"/>
        <end position="216"/>
    </location>
</feature>
<dbReference type="InterPro" id="IPR006204">
    <property type="entry name" value="GHMP_kinase_N_dom"/>
</dbReference>
<dbReference type="Gene3D" id="3.30.230.10">
    <property type="match status" value="1"/>
</dbReference>
<dbReference type="Pfam" id="PF00288">
    <property type="entry name" value="GHMP_kinases_N"/>
    <property type="match status" value="1"/>
</dbReference>
<dbReference type="EMBL" id="FNID01000040">
    <property type="protein sequence ID" value="SDN94008.1"/>
    <property type="molecule type" value="Genomic_DNA"/>
</dbReference>
<evidence type="ECO:0000259" key="6">
    <source>
        <dbReference type="Pfam" id="PF00288"/>
    </source>
</evidence>
<keyword evidence="2" id="KW-0808">Transferase</keyword>
<dbReference type="InterPro" id="IPR006203">
    <property type="entry name" value="GHMP_knse_ATP-bd_CS"/>
</dbReference>
<dbReference type="InterPro" id="IPR000705">
    <property type="entry name" value="Galactokinase"/>
</dbReference>
<protein>
    <submittedName>
        <fullName evidence="8">Galactokinase</fullName>
    </submittedName>
</protein>
<proteinExistence type="inferred from homology"/>
<dbReference type="PANTHER" id="PTHR10457:SF7">
    <property type="entry name" value="GALACTOKINASE-RELATED"/>
    <property type="match status" value="1"/>
</dbReference>
<dbReference type="SUPFAM" id="SSF54211">
    <property type="entry name" value="Ribosomal protein S5 domain 2-like"/>
    <property type="match status" value="1"/>
</dbReference>
<dbReference type="InterPro" id="IPR006206">
    <property type="entry name" value="Mevalonate/galactokinase"/>
</dbReference>
<dbReference type="RefSeq" id="WP_205408707.1">
    <property type="nucleotide sequence ID" value="NZ_FNID01000040.1"/>
</dbReference>
<dbReference type="GO" id="GO:0005829">
    <property type="term" value="C:cytosol"/>
    <property type="evidence" value="ECO:0007669"/>
    <property type="project" value="TreeGrafter"/>
</dbReference>
<dbReference type="InterPro" id="IPR036554">
    <property type="entry name" value="GHMP_kinase_C_sf"/>
</dbReference>
<dbReference type="GO" id="GO:0005524">
    <property type="term" value="F:ATP binding"/>
    <property type="evidence" value="ECO:0007669"/>
    <property type="project" value="UniProtKB-KW"/>
</dbReference>
<accession>A0A1H0FGU6</accession>
<dbReference type="GO" id="GO:0006012">
    <property type="term" value="P:galactose metabolic process"/>
    <property type="evidence" value="ECO:0007669"/>
    <property type="project" value="InterPro"/>
</dbReference>
<dbReference type="Gene3D" id="3.30.70.890">
    <property type="entry name" value="GHMP kinase, C-terminal domain"/>
    <property type="match status" value="1"/>
</dbReference>
<evidence type="ECO:0000259" key="7">
    <source>
        <dbReference type="Pfam" id="PF10509"/>
    </source>
</evidence>
<comment type="similarity">
    <text evidence="1">Belongs to the GHMP kinase family. GalK subfamily.</text>
</comment>
<keyword evidence="9" id="KW-1185">Reference proteome</keyword>
<keyword evidence="3" id="KW-0547">Nucleotide-binding</keyword>
<evidence type="ECO:0000313" key="8">
    <source>
        <dbReference type="EMBL" id="SDN94008.1"/>
    </source>
</evidence>
<reference evidence="8 9" key="1">
    <citation type="submission" date="2016-10" db="EMBL/GenBank/DDBJ databases">
        <authorList>
            <person name="de Groot N.N."/>
        </authorList>
    </citation>
    <scope>NUCLEOTIDE SEQUENCE [LARGE SCALE GENOMIC DNA]</scope>
    <source>
        <strain evidence="8 9">CGMCC 1.5012</strain>
    </source>
</reference>
<evidence type="ECO:0000256" key="4">
    <source>
        <dbReference type="ARBA" id="ARBA00022777"/>
    </source>
</evidence>
<dbReference type="PANTHER" id="PTHR10457">
    <property type="entry name" value="MEVALONATE KINASE/GALACTOKINASE"/>
    <property type="match status" value="1"/>
</dbReference>
<evidence type="ECO:0000256" key="3">
    <source>
        <dbReference type="ARBA" id="ARBA00022741"/>
    </source>
</evidence>
<dbReference type="InterPro" id="IPR020568">
    <property type="entry name" value="Ribosomal_Su5_D2-typ_SF"/>
</dbReference>
<gene>
    <name evidence="8" type="ORF">SAMN05192585_14021</name>
</gene>
<organism evidence="8 9">
    <name type="scientific">Acetanaerobacterium elongatum</name>
    <dbReference type="NCBI Taxonomy" id="258515"/>
    <lineage>
        <taxon>Bacteria</taxon>
        <taxon>Bacillati</taxon>
        <taxon>Bacillota</taxon>
        <taxon>Clostridia</taxon>
        <taxon>Eubacteriales</taxon>
        <taxon>Oscillospiraceae</taxon>
        <taxon>Acetanaerobacterium</taxon>
    </lineage>
</organism>
<dbReference type="Pfam" id="PF10509">
    <property type="entry name" value="GalKase_gal_bdg"/>
    <property type="match status" value="1"/>
</dbReference>
<keyword evidence="5" id="KW-0067">ATP-binding</keyword>
<dbReference type="PRINTS" id="PR00473">
    <property type="entry name" value="GALCTOKINASE"/>
</dbReference>
<dbReference type="InterPro" id="IPR014721">
    <property type="entry name" value="Ribsml_uS5_D2-typ_fold_subgr"/>
</dbReference>
<keyword evidence="4 8" id="KW-0418">Kinase</keyword>
<evidence type="ECO:0000256" key="2">
    <source>
        <dbReference type="ARBA" id="ARBA00022679"/>
    </source>
</evidence>
<sequence length="431" mass="46175">MLTEEMKKQLQGSAFDKAFGYVYCTGKNGVTLQKERYTTAVNAFEALFGQGREAELFSAPGRTEIGGNHTDHQHGRVLAAAVNLDVIAVASKNSDNTIRIKSEGYDMDVVSLDKLAPVEGEKNKAAALIRGVAARFAQLGYEVGGFDAYTSSSVLKGSGLSSSAAFEVLVGTMLNHLFNSGKVAPVQIAQIGQYAENNFFGKPCGLMDQTASAVGGFVTIDFADPVHPVVEKVGFDFAASGYALCIVNTGGNHADLTPDYASVSAEMKAIAAAFNKEYLNDVDEAVFFESIGRLRGKISDRAILRAMHFFADNARVLRQIDALNSSDFEQFKQLVLESGRSSYMYLQNVFSCHNPSEQGVSLALAISERVLAGKGAWRVHGGGFAGTIQAFVPVSKLQHYKAEIEAVMGEGSCFILSIRPVGGVKISPELC</sequence>
<dbReference type="InterPro" id="IPR019539">
    <property type="entry name" value="GalKase_N"/>
</dbReference>
<name>A0A1H0FGU6_9FIRM</name>
<evidence type="ECO:0000313" key="9">
    <source>
        <dbReference type="Proteomes" id="UP000199182"/>
    </source>
</evidence>
<dbReference type="STRING" id="258515.SAMN05192585_14021"/>
<feature type="domain" description="Galactokinase N-terminal" evidence="7">
    <location>
        <begin position="43"/>
        <end position="92"/>
    </location>
</feature>
<dbReference type="PRINTS" id="PR00959">
    <property type="entry name" value="MEVGALKINASE"/>
</dbReference>